<dbReference type="SMART" id="SM00906">
    <property type="entry name" value="Fungal_trans"/>
    <property type="match status" value="1"/>
</dbReference>
<reference evidence="6 7" key="1">
    <citation type="submission" date="2016-03" db="EMBL/GenBank/DDBJ databases">
        <authorList>
            <person name="Ploux O."/>
        </authorList>
    </citation>
    <scope>NUCLEOTIDE SEQUENCE [LARGE SCALE GENOMIC DNA]</scope>
    <source>
        <strain evidence="6 7">UAMH 11012</strain>
    </source>
</reference>
<dbReference type="PANTHER" id="PTHR31001">
    <property type="entry name" value="UNCHARACTERIZED TRANSCRIPTIONAL REGULATORY PROTEIN"/>
    <property type="match status" value="1"/>
</dbReference>
<proteinExistence type="predicted"/>
<evidence type="ECO:0000256" key="4">
    <source>
        <dbReference type="SAM" id="MobiDB-lite"/>
    </source>
</evidence>
<dbReference type="InterPro" id="IPR036864">
    <property type="entry name" value="Zn2-C6_fun-type_DNA-bd_sf"/>
</dbReference>
<evidence type="ECO:0000259" key="5">
    <source>
        <dbReference type="PROSITE" id="PS50048"/>
    </source>
</evidence>
<keyword evidence="3" id="KW-0539">Nucleus</keyword>
<feature type="region of interest" description="Disordered" evidence="4">
    <location>
        <begin position="55"/>
        <end position="82"/>
    </location>
</feature>
<evidence type="ECO:0000256" key="1">
    <source>
        <dbReference type="ARBA" id="ARBA00004123"/>
    </source>
</evidence>
<dbReference type="STRING" id="576137.A0A1L7WYB5"/>
<dbReference type="SMART" id="SM00066">
    <property type="entry name" value="GAL4"/>
    <property type="match status" value="1"/>
</dbReference>
<dbReference type="PANTHER" id="PTHR31001:SF87">
    <property type="entry name" value="COL-21"/>
    <property type="match status" value="1"/>
</dbReference>
<dbReference type="GO" id="GO:0003677">
    <property type="term" value="F:DNA binding"/>
    <property type="evidence" value="ECO:0007669"/>
    <property type="project" value="InterPro"/>
</dbReference>
<feature type="domain" description="Zn(2)-C6 fungal-type" evidence="5">
    <location>
        <begin position="16"/>
        <end position="47"/>
    </location>
</feature>
<dbReference type="AlphaFoldDB" id="A0A1L7WYB5"/>
<sequence length="670" mass="76081">MEPRQASVTRHRTITSCSNCYRRKQKCNRRRPCNNCTARKLGHECFYETILPRHSSQANHDPQDSIGKINRSGNSSTDRSPAVRDHFGYSSIKESNAFVEAGNVLPISSGHDTHKAFPDSVRTTLQKYWQLVSELPSALVFDKLIATYLTEVHWIYCIIEPRYLNDTLIEWRKFTSSASGSTSVDAISPELRCFPAMLFQLLATSLLHSPSGIKIEELLESTPLQQSQKYSDAGVEIIQLLGYQGTSLVGVQHDLLRAAWLKNRGRGAEAWHALSTSIRKAQDLKLHRRGKDLADPSKEEFWHSERKKRLWITLYIWDSNMSILLGRPRLINAVDCDAEPPIDCDIPENLESANPSTIQAYVSRNATIPSSVCMNLFMYLLSQKIHEIRTLGADERGLKDYSVVQRLHYQIASLLEDLPPAVRGQNPDLSWDLLMPVLPRQREKMYTCAQSLLVALHRPHVAKHTESRQRVQEAALNVLDSQQRFFDAINRNHYAYFGNAFFSIDAAVVLSTIVSVYPCKDIGMLRQMVGAMQQAMGMLSLIETQNELAPFGINIVRSCYQIIKDKYDESKHANSTVMSDWLTNTERRDVSGQGMDTIHRIHDFSEPGDALNMGFPVFNAAPVDQDDFAEISQYGRNEFDNSYWTEYRQQVFADAIELLDGDMYQSSPFG</sequence>
<organism evidence="6 7">
    <name type="scientific">Phialocephala subalpina</name>
    <dbReference type="NCBI Taxonomy" id="576137"/>
    <lineage>
        <taxon>Eukaryota</taxon>
        <taxon>Fungi</taxon>
        <taxon>Dikarya</taxon>
        <taxon>Ascomycota</taxon>
        <taxon>Pezizomycotina</taxon>
        <taxon>Leotiomycetes</taxon>
        <taxon>Helotiales</taxon>
        <taxon>Mollisiaceae</taxon>
        <taxon>Phialocephala</taxon>
        <taxon>Phialocephala fortinii species complex</taxon>
    </lineage>
</organism>
<dbReference type="GO" id="GO:0008270">
    <property type="term" value="F:zinc ion binding"/>
    <property type="evidence" value="ECO:0007669"/>
    <property type="project" value="InterPro"/>
</dbReference>
<protein>
    <recommendedName>
        <fullName evidence="5">Zn(2)-C6 fungal-type domain-containing protein</fullName>
    </recommendedName>
</protein>
<dbReference type="CDD" id="cd00067">
    <property type="entry name" value="GAL4"/>
    <property type="match status" value="1"/>
</dbReference>
<evidence type="ECO:0000256" key="2">
    <source>
        <dbReference type="ARBA" id="ARBA00022723"/>
    </source>
</evidence>
<keyword evidence="7" id="KW-1185">Reference proteome</keyword>
<dbReference type="InterPro" id="IPR050613">
    <property type="entry name" value="Sec_Metabolite_Reg"/>
</dbReference>
<dbReference type="Pfam" id="PF00172">
    <property type="entry name" value="Zn_clus"/>
    <property type="match status" value="1"/>
</dbReference>
<dbReference type="InterPro" id="IPR007219">
    <property type="entry name" value="XnlR_reg_dom"/>
</dbReference>
<evidence type="ECO:0000313" key="7">
    <source>
        <dbReference type="Proteomes" id="UP000184330"/>
    </source>
</evidence>
<dbReference type="GO" id="GO:0006351">
    <property type="term" value="P:DNA-templated transcription"/>
    <property type="evidence" value="ECO:0007669"/>
    <property type="project" value="InterPro"/>
</dbReference>
<keyword evidence="2" id="KW-0479">Metal-binding</keyword>
<dbReference type="InterPro" id="IPR001138">
    <property type="entry name" value="Zn2Cys6_DnaBD"/>
</dbReference>
<dbReference type="GO" id="GO:0005634">
    <property type="term" value="C:nucleus"/>
    <property type="evidence" value="ECO:0007669"/>
    <property type="project" value="UniProtKB-SubCell"/>
</dbReference>
<accession>A0A1L7WYB5</accession>
<dbReference type="SUPFAM" id="SSF57701">
    <property type="entry name" value="Zn2/Cys6 DNA-binding domain"/>
    <property type="match status" value="1"/>
</dbReference>
<dbReference type="CDD" id="cd12148">
    <property type="entry name" value="fungal_TF_MHR"/>
    <property type="match status" value="1"/>
</dbReference>
<name>A0A1L7WYB5_9HELO</name>
<comment type="subcellular location">
    <subcellularLocation>
        <location evidence="1">Nucleus</location>
    </subcellularLocation>
</comment>
<dbReference type="Proteomes" id="UP000184330">
    <property type="component" value="Unassembled WGS sequence"/>
</dbReference>
<dbReference type="OrthoDB" id="5344325at2759"/>
<evidence type="ECO:0000256" key="3">
    <source>
        <dbReference type="ARBA" id="ARBA00023242"/>
    </source>
</evidence>
<dbReference type="PROSITE" id="PS50048">
    <property type="entry name" value="ZN2_CY6_FUNGAL_2"/>
    <property type="match status" value="1"/>
</dbReference>
<dbReference type="Pfam" id="PF04082">
    <property type="entry name" value="Fungal_trans"/>
    <property type="match status" value="1"/>
</dbReference>
<dbReference type="Gene3D" id="4.10.240.10">
    <property type="entry name" value="Zn(2)-C6 fungal-type DNA-binding domain"/>
    <property type="match status" value="1"/>
</dbReference>
<dbReference type="EMBL" id="FJOG01000010">
    <property type="protein sequence ID" value="CZR57758.1"/>
    <property type="molecule type" value="Genomic_DNA"/>
</dbReference>
<gene>
    <name evidence="6" type="ORF">PAC_07647</name>
</gene>
<dbReference type="GO" id="GO:0000981">
    <property type="term" value="F:DNA-binding transcription factor activity, RNA polymerase II-specific"/>
    <property type="evidence" value="ECO:0007669"/>
    <property type="project" value="InterPro"/>
</dbReference>
<evidence type="ECO:0000313" key="6">
    <source>
        <dbReference type="EMBL" id="CZR57758.1"/>
    </source>
</evidence>